<dbReference type="RefSeq" id="WP_074825998.1">
    <property type="nucleotide sequence ID" value="NZ_FNNA01000001.1"/>
</dbReference>
<dbReference type="Pfam" id="PF02518">
    <property type="entry name" value="HATPase_c"/>
    <property type="match status" value="1"/>
</dbReference>
<dbReference type="Gene3D" id="3.30.565.10">
    <property type="entry name" value="Histidine kinase-like ATPase, C-terminal domain"/>
    <property type="match status" value="1"/>
</dbReference>
<evidence type="ECO:0000313" key="14">
    <source>
        <dbReference type="EMBL" id="SDW19136.1"/>
    </source>
</evidence>
<keyword evidence="8 11" id="KW-1133">Transmembrane helix</keyword>
<evidence type="ECO:0000313" key="15">
    <source>
        <dbReference type="Proteomes" id="UP000182944"/>
    </source>
</evidence>
<evidence type="ECO:0000256" key="8">
    <source>
        <dbReference type="ARBA" id="ARBA00022989"/>
    </source>
</evidence>
<feature type="domain" description="HAMP" evidence="13">
    <location>
        <begin position="190"/>
        <end position="242"/>
    </location>
</feature>
<evidence type="ECO:0000256" key="4">
    <source>
        <dbReference type="ARBA" id="ARBA00022553"/>
    </source>
</evidence>
<evidence type="ECO:0000256" key="6">
    <source>
        <dbReference type="ARBA" id="ARBA00022692"/>
    </source>
</evidence>
<dbReference type="GO" id="GO:0000155">
    <property type="term" value="F:phosphorelay sensor kinase activity"/>
    <property type="evidence" value="ECO:0007669"/>
    <property type="project" value="InterPro"/>
</dbReference>
<dbReference type="InterPro" id="IPR003594">
    <property type="entry name" value="HATPase_dom"/>
</dbReference>
<accession>A0A1H2RI57</accession>
<feature type="compositionally biased region" description="Pro residues" evidence="10">
    <location>
        <begin position="109"/>
        <end position="125"/>
    </location>
</feature>
<dbReference type="Pfam" id="PF00512">
    <property type="entry name" value="HisKA"/>
    <property type="match status" value="1"/>
</dbReference>
<keyword evidence="11" id="KW-0472">Membrane</keyword>
<evidence type="ECO:0000256" key="7">
    <source>
        <dbReference type="ARBA" id="ARBA00022777"/>
    </source>
</evidence>
<protein>
    <recommendedName>
        <fullName evidence="3">histidine kinase</fullName>
        <ecNumber evidence="3">2.7.13.3</ecNumber>
    </recommendedName>
</protein>
<dbReference type="STRING" id="1545044.SAMN05444276_101357"/>
<name>A0A1H2RI57_9RHOB</name>
<evidence type="ECO:0000259" key="12">
    <source>
        <dbReference type="PROSITE" id="PS50109"/>
    </source>
</evidence>
<dbReference type="PROSITE" id="PS50109">
    <property type="entry name" value="HIS_KIN"/>
    <property type="match status" value="1"/>
</dbReference>
<dbReference type="SMART" id="SM00387">
    <property type="entry name" value="HATPase_c"/>
    <property type="match status" value="1"/>
</dbReference>
<dbReference type="InterPro" id="IPR003660">
    <property type="entry name" value="HAMP_dom"/>
</dbReference>
<dbReference type="InterPro" id="IPR036890">
    <property type="entry name" value="HATPase_C_sf"/>
</dbReference>
<gene>
    <name evidence="14" type="ORF">SAMN05444276_101357</name>
</gene>
<dbReference type="InterPro" id="IPR005467">
    <property type="entry name" value="His_kinase_dom"/>
</dbReference>
<keyword evidence="9" id="KW-0902">Two-component regulatory system</keyword>
<keyword evidence="6 11" id="KW-0812">Transmembrane</keyword>
<dbReference type="SMART" id="SM00388">
    <property type="entry name" value="HisKA"/>
    <property type="match status" value="1"/>
</dbReference>
<evidence type="ECO:0000259" key="13">
    <source>
        <dbReference type="PROSITE" id="PS50885"/>
    </source>
</evidence>
<dbReference type="PROSITE" id="PS50885">
    <property type="entry name" value="HAMP"/>
    <property type="match status" value="1"/>
</dbReference>
<dbReference type="PANTHER" id="PTHR45436:SF5">
    <property type="entry name" value="SENSOR HISTIDINE KINASE TRCS"/>
    <property type="match status" value="1"/>
</dbReference>
<organism evidence="14 15">
    <name type="scientific">Paracoccus sanguinis</name>
    <dbReference type="NCBI Taxonomy" id="1545044"/>
    <lineage>
        <taxon>Bacteria</taxon>
        <taxon>Pseudomonadati</taxon>
        <taxon>Pseudomonadota</taxon>
        <taxon>Alphaproteobacteria</taxon>
        <taxon>Rhodobacterales</taxon>
        <taxon>Paracoccaceae</taxon>
        <taxon>Paracoccus</taxon>
    </lineage>
</organism>
<dbReference type="GO" id="GO:0005886">
    <property type="term" value="C:plasma membrane"/>
    <property type="evidence" value="ECO:0007669"/>
    <property type="project" value="TreeGrafter"/>
</dbReference>
<dbReference type="OrthoDB" id="9809766at2"/>
<evidence type="ECO:0000256" key="1">
    <source>
        <dbReference type="ARBA" id="ARBA00000085"/>
    </source>
</evidence>
<dbReference type="SUPFAM" id="SSF55874">
    <property type="entry name" value="ATPase domain of HSP90 chaperone/DNA topoisomerase II/histidine kinase"/>
    <property type="match status" value="1"/>
</dbReference>
<feature type="region of interest" description="Disordered" evidence="10">
    <location>
        <begin position="98"/>
        <end position="130"/>
    </location>
</feature>
<feature type="domain" description="Histidine kinase" evidence="12">
    <location>
        <begin position="250"/>
        <end position="427"/>
    </location>
</feature>
<dbReference type="InterPro" id="IPR036097">
    <property type="entry name" value="HisK_dim/P_sf"/>
</dbReference>
<keyword evidence="7 14" id="KW-0418">Kinase</keyword>
<dbReference type="SUPFAM" id="SSF47384">
    <property type="entry name" value="Homodimeric domain of signal transducing histidine kinase"/>
    <property type="match status" value="1"/>
</dbReference>
<evidence type="ECO:0000256" key="11">
    <source>
        <dbReference type="SAM" id="Phobius"/>
    </source>
</evidence>
<proteinExistence type="predicted"/>
<dbReference type="EC" id="2.7.13.3" evidence="3"/>
<dbReference type="Proteomes" id="UP000182944">
    <property type="component" value="Unassembled WGS sequence"/>
</dbReference>
<dbReference type="EMBL" id="FNNA01000001">
    <property type="protein sequence ID" value="SDW19136.1"/>
    <property type="molecule type" value="Genomic_DNA"/>
</dbReference>
<evidence type="ECO:0000256" key="10">
    <source>
        <dbReference type="SAM" id="MobiDB-lite"/>
    </source>
</evidence>
<comment type="subcellular location">
    <subcellularLocation>
        <location evidence="2">Membrane</location>
    </subcellularLocation>
</comment>
<dbReference type="InterPro" id="IPR050428">
    <property type="entry name" value="TCS_sensor_his_kinase"/>
</dbReference>
<dbReference type="PANTHER" id="PTHR45436">
    <property type="entry name" value="SENSOR HISTIDINE KINASE YKOH"/>
    <property type="match status" value="1"/>
</dbReference>
<keyword evidence="4" id="KW-0597">Phosphoprotein</keyword>
<sequence>MPPARAPAQPTPPRAPAGYSLTRRLSLRVLALTGAGWLLAVAVAIAVLDHETGETLDDALGHEAQLLAAMAANGAALPALPSDDRFLALIPPSSLHPNIPGSGAAPRQAGPPAPPWPPAPGPATPPGKAEITRRGGWVVAGVTLQDGRRLELGEPLALRRHELIESLRGLLAAMLPVALALMWAVRRTLGQALRPVAALSATLSGRDAADLAPLDSAGLPAELAPVAANLNRYLARIQGLMTAERDFAAHAAHELRTPVAAARAEAQLLARRPEVAADAGRIVAALDRITALTERLLQLSRAESGIGLARGPVDLAALVPMALDDLPALPGRPLAYDDGDLETAVVEGDADGIAILIRNLAENALRHGTGPVRVTLAAGPRLTVTNPVGPGARFRMGRLDRDPASEGTGLGLTIAAKLAEQSGARLTTGIAGGVATAVLDWSR</sequence>
<evidence type="ECO:0000256" key="9">
    <source>
        <dbReference type="ARBA" id="ARBA00023012"/>
    </source>
</evidence>
<keyword evidence="15" id="KW-1185">Reference proteome</keyword>
<reference evidence="15" key="1">
    <citation type="submission" date="2016-10" db="EMBL/GenBank/DDBJ databases">
        <authorList>
            <person name="Varghese N."/>
            <person name="Submissions S."/>
        </authorList>
    </citation>
    <scope>NUCLEOTIDE SEQUENCE [LARGE SCALE GENOMIC DNA]</scope>
    <source>
        <strain evidence="15">DSM 29303</strain>
    </source>
</reference>
<evidence type="ECO:0000256" key="3">
    <source>
        <dbReference type="ARBA" id="ARBA00012438"/>
    </source>
</evidence>
<evidence type="ECO:0000256" key="5">
    <source>
        <dbReference type="ARBA" id="ARBA00022679"/>
    </source>
</evidence>
<evidence type="ECO:0000256" key="2">
    <source>
        <dbReference type="ARBA" id="ARBA00004370"/>
    </source>
</evidence>
<dbReference type="CDD" id="cd00082">
    <property type="entry name" value="HisKA"/>
    <property type="match status" value="1"/>
</dbReference>
<dbReference type="AlphaFoldDB" id="A0A1H2RI57"/>
<keyword evidence="5" id="KW-0808">Transferase</keyword>
<feature type="transmembrane region" description="Helical" evidence="11">
    <location>
        <begin position="29"/>
        <end position="48"/>
    </location>
</feature>
<dbReference type="Gene3D" id="1.10.287.130">
    <property type="match status" value="1"/>
</dbReference>
<dbReference type="InterPro" id="IPR003661">
    <property type="entry name" value="HisK_dim/P_dom"/>
</dbReference>
<comment type="catalytic activity">
    <reaction evidence="1">
        <text>ATP + protein L-histidine = ADP + protein N-phospho-L-histidine.</text>
        <dbReference type="EC" id="2.7.13.3"/>
    </reaction>
</comment>